<dbReference type="RefSeq" id="XP_017988920.1">
    <property type="nucleotide sequence ID" value="XM_018133431.1"/>
</dbReference>
<proteinExistence type="predicted"/>
<dbReference type="GO" id="GO:0070096">
    <property type="term" value="P:mitochondrial outer membrane translocase complex assembly"/>
    <property type="evidence" value="ECO:0007669"/>
    <property type="project" value="TreeGrafter"/>
</dbReference>
<organism evidence="2 3">
    <name type="scientific">Eremothecium sinecaudum</name>
    <dbReference type="NCBI Taxonomy" id="45286"/>
    <lineage>
        <taxon>Eukaryota</taxon>
        <taxon>Fungi</taxon>
        <taxon>Dikarya</taxon>
        <taxon>Ascomycota</taxon>
        <taxon>Saccharomycotina</taxon>
        <taxon>Saccharomycetes</taxon>
        <taxon>Saccharomycetales</taxon>
        <taxon>Saccharomycetaceae</taxon>
        <taxon>Eremothecium</taxon>
    </lineage>
</organism>
<dbReference type="AlphaFoldDB" id="A0A0X8HV02"/>
<dbReference type="OrthoDB" id="5529571at2759"/>
<evidence type="ECO:0000313" key="3">
    <source>
        <dbReference type="Proteomes" id="UP000243052"/>
    </source>
</evidence>
<accession>A0A0X8HV02</accession>
<dbReference type="PANTHER" id="PTHR28241">
    <property type="entry name" value="MITOCHONDRIAL IMPORT PROTEIN 1"/>
    <property type="match status" value="1"/>
</dbReference>
<feature type="compositionally biased region" description="Basic and acidic residues" evidence="1">
    <location>
        <begin position="153"/>
        <end position="163"/>
    </location>
</feature>
<dbReference type="STRING" id="45286.A0A0X8HV02"/>
<dbReference type="GO" id="GO:0045040">
    <property type="term" value="P:protein insertion into mitochondrial outer membrane"/>
    <property type="evidence" value="ECO:0007669"/>
    <property type="project" value="TreeGrafter"/>
</dbReference>
<dbReference type="EMBL" id="CP014246">
    <property type="protein sequence ID" value="AMD21924.1"/>
    <property type="molecule type" value="Genomic_DNA"/>
</dbReference>
<keyword evidence="3" id="KW-1185">Reference proteome</keyword>
<dbReference type="InterPro" id="IPR013262">
    <property type="entry name" value="OMP_MIM1/TOM13_mt"/>
</dbReference>
<sequence>MAEEILGDIHEEVHATVLSHSLGDAELDGRHEGKNSSTTEQGVEGLEASILESSSNLSGSSPNHIMIAPSSGVNFSKLLSFVGSCSINLLVPFLNGLMLGFGELLAHEISWKFTWFNRERNSGYRIYPETRKLFEMNEELKTDQQQQQQDGLDIDHPNSDGFL</sequence>
<name>A0A0X8HV02_9SACH</name>
<gene>
    <name evidence="2" type="ORF">AW171_hschr63920</name>
</gene>
<dbReference type="GeneID" id="28725245"/>
<reference evidence="2 3" key="1">
    <citation type="submission" date="2016-01" db="EMBL/GenBank/DDBJ databases">
        <title>Genome sequence of the yeast Holleya sinecauda.</title>
        <authorList>
            <person name="Dietrich F.S."/>
        </authorList>
    </citation>
    <scope>NUCLEOTIDE SEQUENCE [LARGE SCALE GENOMIC DNA]</scope>
    <source>
        <strain evidence="2 3">ATCC 58844</strain>
    </source>
</reference>
<dbReference type="Pfam" id="PF08219">
    <property type="entry name" value="TOM13"/>
    <property type="match status" value="1"/>
</dbReference>
<dbReference type="GO" id="GO:0005741">
    <property type="term" value="C:mitochondrial outer membrane"/>
    <property type="evidence" value="ECO:0007669"/>
    <property type="project" value="InterPro"/>
</dbReference>
<feature type="region of interest" description="Disordered" evidence="1">
    <location>
        <begin position="139"/>
        <end position="163"/>
    </location>
</feature>
<dbReference type="Proteomes" id="UP000243052">
    <property type="component" value="Chromosome vi"/>
</dbReference>
<evidence type="ECO:0000256" key="1">
    <source>
        <dbReference type="SAM" id="MobiDB-lite"/>
    </source>
</evidence>
<dbReference type="PANTHER" id="PTHR28241:SF1">
    <property type="entry name" value="MITOCHONDRIAL IMPORT PROTEIN 1"/>
    <property type="match status" value="1"/>
</dbReference>
<protein>
    <submittedName>
        <fullName evidence="2">HFR069Wp</fullName>
    </submittedName>
</protein>
<evidence type="ECO:0000313" key="2">
    <source>
        <dbReference type="EMBL" id="AMD21924.1"/>
    </source>
</evidence>